<name>A0A9N8UY50_FUNMO</name>
<keyword evidence="3" id="KW-1185">Reference proteome</keyword>
<dbReference type="EMBL" id="CAJVPP010000002">
    <property type="protein sequence ID" value="CAG8434030.1"/>
    <property type="molecule type" value="Genomic_DNA"/>
</dbReference>
<organism evidence="2 3">
    <name type="scientific">Funneliformis mosseae</name>
    <name type="common">Endomycorrhizal fungus</name>
    <name type="synonym">Glomus mosseae</name>
    <dbReference type="NCBI Taxonomy" id="27381"/>
    <lineage>
        <taxon>Eukaryota</taxon>
        <taxon>Fungi</taxon>
        <taxon>Fungi incertae sedis</taxon>
        <taxon>Mucoromycota</taxon>
        <taxon>Glomeromycotina</taxon>
        <taxon>Glomeromycetes</taxon>
        <taxon>Glomerales</taxon>
        <taxon>Glomeraceae</taxon>
        <taxon>Funneliformis</taxon>
    </lineage>
</organism>
<sequence>MFFTIILVFISFIAYKVYPKFSVPEGIKDVPTLSFLKYVSAMISNSPNKNWKGTHEVLEKEGIGKLWFNGEWRIVTTDLELTKEVFSKTDLYPKSSLEESFPGSLMTNYYGTNVVFSNGLETSSVLYHFIISD</sequence>
<feature type="signal peptide" evidence="1">
    <location>
        <begin position="1"/>
        <end position="19"/>
    </location>
</feature>
<comment type="caution">
    <text evidence="2">The sequence shown here is derived from an EMBL/GenBank/DDBJ whole genome shotgun (WGS) entry which is preliminary data.</text>
</comment>
<keyword evidence="1" id="KW-0732">Signal</keyword>
<dbReference type="Proteomes" id="UP000789375">
    <property type="component" value="Unassembled WGS sequence"/>
</dbReference>
<accession>A0A9N8UY50</accession>
<evidence type="ECO:0000313" key="2">
    <source>
        <dbReference type="EMBL" id="CAG8434030.1"/>
    </source>
</evidence>
<dbReference type="AlphaFoldDB" id="A0A9N8UY50"/>
<evidence type="ECO:0000256" key="1">
    <source>
        <dbReference type="SAM" id="SignalP"/>
    </source>
</evidence>
<proteinExistence type="predicted"/>
<feature type="chain" id="PRO_5040428744" evidence="1">
    <location>
        <begin position="20"/>
        <end position="133"/>
    </location>
</feature>
<gene>
    <name evidence="2" type="ORF">FMOSSE_LOCUS20</name>
</gene>
<reference evidence="2" key="1">
    <citation type="submission" date="2021-06" db="EMBL/GenBank/DDBJ databases">
        <authorList>
            <person name="Kallberg Y."/>
            <person name="Tangrot J."/>
            <person name="Rosling A."/>
        </authorList>
    </citation>
    <scope>NUCLEOTIDE SEQUENCE</scope>
    <source>
        <strain evidence="2">87-6 pot B 2015</strain>
    </source>
</reference>
<evidence type="ECO:0000313" key="3">
    <source>
        <dbReference type="Proteomes" id="UP000789375"/>
    </source>
</evidence>
<protein>
    <submittedName>
        <fullName evidence="2">9718_t:CDS:1</fullName>
    </submittedName>
</protein>